<evidence type="ECO:0000256" key="5">
    <source>
        <dbReference type="ARBA" id="ARBA00012139"/>
    </source>
</evidence>
<comment type="function">
    <text evidence="1">This is a key enzyme of plant metabolism catalyzing the first reaction in the biosynthesis from L-phenylalanine of a wide variety of natural products based on the phenylpropane skeleton.</text>
</comment>
<comment type="subcellular location">
    <subcellularLocation>
        <location evidence="2">Cytoplasm</location>
    </subcellularLocation>
</comment>
<comment type="subunit">
    <text evidence="4">Homotetramer.</text>
</comment>
<evidence type="ECO:0000256" key="7">
    <source>
        <dbReference type="ARBA" id="ARBA00023537"/>
    </source>
</evidence>
<gene>
    <name evidence="8" type="ORF">O6P43_000344</name>
</gene>
<comment type="similarity">
    <text evidence="3">Belongs to the PAL/histidase family.</text>
</comment>
<protein>
    <recommendedName>
        <fullName evidence="5">phenylalanine ammonia-lyase</fullName>
        <ecNumber evidence="5">4.3.1.24</ecNumber>
    </recommendedName>
</protein>
<reference evidence="8 9" key="1">
    <citation type="journal article" date="2023" name="Science">
        <title>Elucidation of the pathway for biosynthesis of saponin adjuvants from the soapbark tree.</title>
        <authorList>
            <person name="Reed J."/>
            <person name="Orme A."/>
            <person name="El-Demerdash A."/>
            <person name="Owen C."/>
            <person name="Martin L.B.B."/>
            <person name="Misra R.C."/>
            <person name="Kikuchi S."/>
            <person name="Rejzek M."/>
            <person name="Martin A.C."/>
            <person name="Harkess A."/>
            <person name="Leebens-Mack J."/>
            <person name="Louveau T."/>
            <person name="Stephenson M.J."/>
            <person name="Osbourn A."/>
        </authorList>
    </citation>
    <scope>NUCLEOTIDE SEQUENCE [LARGE SCALE GENOMIC DNA]</scope>
    <source>
        <strain evidence="8">S10</strain>
    </source>
</reference>
<sequence>MLYQESGNGDMSTVKKNDPLNWELAADSLKGSYFEEVRRMVDENRNPVVRIGGENLTFGQVMAVAKPDKAVRVELSEAARERVKASSDWVLESINKGTDRQGAALQSELIRFLNAGIFGNGAEGCHKLPHS</sequence>
<keyword evidence="6" id="KW-0585">Phenylalanine catabolism</keyword>
<dbReference type="Proteomes" id="UP001163823">
    <property type="component" value="Chromosome 1"/>
</dbReference>
<proteinExistence type="inferred from homology"/>
<dbReference type="InterPro" id="IPR008948">
    <property type="entry name" value="L-Aspartase-like"/>
</dbReference>
<dbReference type="EMBL" id="JARAOO010000001">
    <property type="protein sequence ID" value="KAJ7981018.1"/>
    <property type="molecule type" value="Genomic_DNA"/>
</dbReference>
<dbReference type="GO" id="GO:0006559">
    <property type="term" value="P:L-phenylalanine catabolic process"/>
    <property type="evidence" value="ECO:0007669"/>
    <property type="project" value="UniProtKB-KW"/>
</dbReference>
<dbReference type="AlphaFoldDB" id="A0AAD7QGH5"/>
<dbReference type="Gene3D" id="1.10.275.10">
    <property type="entry name" value="Fumarase/aspartase (N-terminal domain)"/>
    <property type="match status" value="1"/>
</dbReference>
<evidence type="ECO:0000256" key="1">
    <source>
        <dbReference type="ARBA" id="ARBA00002235"/>
    </source>
</evidence>
<dbReference type="GO" id="GO:0005737">
    <property type="term" value="C:cytoplasm"/>
    <property type="evidence" value="ECO:0007669"/>
    <property type="project" value="UniProtKB-SubCell"/>
</dbReference>
<accession>A0AAD7QGH5</accession>
<organism evidence="8 9">
    <name type="scientific">Quillaja saponaria</name>
    <name type="common">Soap bark tree</name>
    <dbReference type="NCBI Taxonomy" id="32244"/>
    <lineage>
        <taxon>Eukaryota</taxon>
        <taxon>Viridiplantae</taxon>
        <taxon>Streptophyta</taxon>
        <taxon>Embryophyta</taxon>
        <taxon>Tracheophyta</taxon>
        <taxon>Spermatophyta</taxon>
        <taxon>Magnoliopsida</taxon>
        <taxon>eudicotyledons</taxon>
        <taxon>Gunneridae</taxon>
        <taxon>Pentapetalae</taxon>
        <taxon>rosids</taxon>
        <taxon>fabids</taxon>
        <taxon>Fabales</taxon>
        <taxon>Quillajaceae</taxon>
        <taxon>Quillaja</taxon>
    </lineage>
</organism>
<name>A0AAD7QGH5_QUISA</name>
<dbReference type="KEGG" id="qsa:O6P43_000344"/>
<dbReference type="SUPFAM" id="SSF48557">
    <property type="entry name" value="L-aspartase-like"/>
    <property type="match status" value="1"/>
</dbReference>
<evidence type="ECO:0000313" key="8">
    <source>
        <dbReference type="EMBL" id="KAJ7981018.1"/>
    </source>
</evidence>
<evidence type="ECO:0000256" key="4">
    <source>
        <dbReference type="ARBA" id="ARBA00011881"/>
    </source>
</evidence>
<comment type="catalytic activity">
    <reaction evidence="7">
        <text>L-phenylalanine = (E)-cinnamate + NH4(+)</text>
        <dbReference type="Rhea" id="RHEA:21384"/>
        <dbReference type="ChEBI" id="CHEBI:15669"/>
        <dbReference type="ChEBI" id="CHEBI:28938"/>
        <dbReference type="ChEBI" id="CHEBI:58095"/>
        <dbReference type="EC" id="4.3.1.24"/>
    </reaction>
</comment>
<evidence type="ECO:0000256" key="2">
    <source>
        <dbReference type="ARBA" id="ARBA00004496"/>
    </source>
</evidence>
<dbReference type="EC" id="4.3.1.24" evidence="5"/>
<comment type="caution">
    <text evidence="8">The sequence shown here is derived from an EMBL/GenBank/DDBJ whole genome shotgun (WGS) entry which is preliminary data.</text>
</comment>
<dbReference type="GO" id="GO:0045548">
    <property type="term" value="F:phenylalanine ammonia-lyase activity"/>
    <property type="evidence" value="ECO:0007669"/>
    <property type="project" value="UniProtKB-EC"/>
</dbReference>
<evidence type="ECO:0000256" key="3">
    <source>
        <dbReference type="ARBA" id="ARBA00007238"/>
    </source>
</evidence>
<dbReference type="InterPro" id="IPR001106">
    <property type="entry name" value="Aromatic_Lyase"/>
</dbReference>
<evidence type="ECO:0000313" key="9">
    <source>
        <dbReference type="Proteomes" id="UP001163823"/>
    </source>
</evidence>
<keyword evidence="9" id="KW-1185">Reference proteome</keyword>
<dbReference type="PANTHER" id="PTHR10362">
    <property type="entry name" value="HISTIDINE AMMONIA-LYASE"/>
    <property type="match status" value="1"/>
</dbReference>
<dbReference type="InterPro" id="IPR024083">
    <property type="entry name" value="Fumarase/histidase_N"/>
</dbReference>
<evidence type="ECO:0000256" key="6">
    <source>
        <dbReference type="ARBA" id="ARBA00023232"/>
    </source>
</evidence>